<evidence type="ECO:0000313" key="3">
    <source>
        <dbReference type="Proteomes" id="UP000254777"/>
    </source>
</evidence>
<keyword evidence="1" id="KW-0472">Membrane</keyword>
<feature type="transmembrane region" description="Helical" evidence="1">
    <location>
        <begin position="6"/>
        <end position="25"/>
    </location>
</feature>
<accession>A0A379DBE3</accession>
<keyword evidence="1" id="KW-0812">Transmembrane</keyword>
<name>A0A379DBE3_9FIRM</name>
<dbReference type="EMBL" id="UGTH01000001">
    <property type="protein sequence ID" value="SUB75318.1"/>
    <property type="molecule type" value="Genomic_DNA"/>
</dbReference>
<evidence type="ECO:0000256" key="1">
    <source>
        <dbReference type="SAM" id="Phobius"/>
    </source>
</evidence>
<reference evidence="2 3" key="1">
    <citation type="submission" date="2018-06" db="EMBL/GenBank/DDBJ databases">
        <authorList>
            <consortium name="Pathogen Informatics"/>
            <person name="Doyle S."/>
        </authorList>
    </citation>
    <scope>NUCLEOTIDE SEQUENCE [LARGE SCALE GENOMIC DNA]</scope>
    <source>
        <strain evidence="2 3">NCTC11088</strain>
    </source>
</reference>
<protein>
    <submittedName>
        <fullName evidence="2">Protein of uncharacterized function (DUF554)</fullName>
    </submittedName>
</protein>
<dbReference type="InterPro" id="IPR007563">
    <property type="entry name" value="DUF554"/>
</dbReference>
<dbReference type="AlphaFoldDB" id="A0A379DBE3"/>
<dbReference type="RefSeq" id="WP_004820154.1">
    <property type="nucleotide sequence ID" value="NZ_UGTH01000001.1"/>
</dbReference>
<proteinExistence type="predicted"/>
<gene>
    <name evidence="2" type="ORF">NCTC11088_01107</name>
</gene>
<dbReference type="Proteomes" id="UP000254777">
    <property type="component" value="Unassembled WGS sequence"/>
</dbReference>
<dbReference type="Pfam" id="PF04474">
    <property type="entry name" value="DUF554"/>
    <property type="match status" value="1"/>
</dbReference>
<sequence length="48" mass="5266">MIGVAFSSVVIFLYQRLIVLLATVLKDLFTPIMIANLSGVGGYYSNRT</sequence>
<keyword evidence="1" id="KW-1133">Transmembrane helix</keyword>
<evidence type="ECO:0000313" key="2">
    <source>
        <dbReference type="EMBL" id="SUB75318.1"/>
    </source>
</evidence>
<organism evidence="2 3">
    <name type="scientific">Peptoniphilus indolicus</name>
    <dbReference type="NCBI Taxonomy" id="33030"/>
    <lineage>
        <taxon>Bacteria</taxon>
        <taxon>Bacillati</taxon>
        <taxon>Bacillota</taxon>
        <taxon>Tissierellia</taxon>
        <taxon>Tissierellales</taxon>
        <taxon>Peptoniphilaceae</taxon>
        <taxon>Peptoniphilus</taxon>
    </lineage>
</organism>